<dbReference type="EMBL" id="KV920818">
    <property type="protein sequence ID" value="OSX68268.1"/>
    <property type="molecule type" value="Genomic_DNA"/>
</dbReference>
<name>A0A1X6NI22_PORUM</name>
<feature type="compositionally biased region" description="Low complexity" evidence="9">
    <location>
        <begin position="11"/>
        <end position="20"/>
    </location>
</feature>
<accession>A0A1X6NI22</accession>
<dbReference type="GO" id="GO:0042800">
    <property type="term" value="F:histone H3K4 methyltransferase activity"/>
    <property type="evidence" value="ECO:0007669"/>
    <property type="project" value="TreeGrafter"/>
</dbReference>
<evidence type="ECO:0000256" key="9">
    <source>
        <dbReference type="SAM" id="MobiDB-lite"/>
    </source>
</evidence>
<evidence type="ECO:0000256" key="7">
    <source>
        <dbReference type="ARBA" id="ARBA00023163"/>
    </source>
</evidence>
<evidence type="ECO:0000256" key="8">
    <source>
        <dbReference type="ARBA" id="ARBA00023242"/>
    </source>
</evidence>
<evidence type="ECO:0000256" key="6">
    <source>
        <dbReference type="ARBA" id="ARBA00023015"/>
    </source>
</evidence>
<keyword evidence="6" id="KW-0805">Transcription regulation</keyword>
<evidence type="ECO:0000313" key="11">
    <source>
        <dbReference type="EMBL" id="OSX68268.1"/>
    </source>
</evidence>
<evidence type="ECO:0000256" key="1">
    <source>
        <dbReference type="ARBA" id="ARBA00004123"/>
    </source>
</evidence>
<dbReference type="InterPro" id="IPR011011">
    <property type="entry name" value="Znf_FYVE_PHD"/>
</dbReference>
<dbReference type="PROSITE" id="PS51805">
    <property type="entry name" value="EPHD"/>
    <property type="match status" value="1"/>
</dbReference>
<dbReference type="GO" id="GO:0045944">
    <property type="term" value="P:positive regulation of transcription by RNA polymerase II"/>
    <property type="evidence" value="ECO:0007669"/>
    <property type="project" value="TreeGrafter"/>
</dbReference>
<dbReference type="Gene3D" id="3.30.40.10">
    <property type="entry name" value="Zinc/RING finger domain, C3HC4 (zinc finger)"/>
    <property type="match status" value="1"/>
</dbReference>
<keyword evidence="3" id="KW-0677">Repeat</keyword>
<sequence length="351" mass="35113">PRRRRRRSSTPAADGADGDGAAAAAAAASAPAAAPADAPVCALCGLAGDQLGCEGRLLTAADMVDGGGVTVHMNCALFSVEVFEADTPERRLLKVPDAVRRGRKMRCAACGRPGATVACQMGGTLCCRNHHFRCALLAGGVFLRSRTFLCPAHSRGDEHGEALPHAHHKNALFVTPVPPDELASPGCVACASGRFDDTVGPLLRCAVCRVATHSVCTVPPIPEEQMPAVAVRAAFGYYRCAGCTTCAVCDRVAPPRSGAAPAGGGGGVGGGGSGGGGSVVPRLRPPPLVVVEQPDAPVGGGPPVGGAPSATVGEVNPVFYESDDPGIAIVAEACDVVGINLASSSSEVSGA</sequence>
<keyword evidence="5" id="KW-0862">Zinc</keyword>
<dbReference type="InterPro" id="IPR034732">
    <property type="entry name" value="EPHD"/>
</dbReference>
<evidence type="ECO:0000259" key="10">
    <source>
        <dbReference type="PROSITE" id="PS51805"/>
    </source>
</evidence>
<dbReference type="AlphaFoldDB" id="A0A1X6NI22"/>
<dbReference type="OrthoDB" id="308383at2759"/>
<dbReference type="GO" id="GO:0008270">
    <property type="term" value="F:zinc ion binding"/>
    <property type="evidence" value="ECO:0007669"/>
    <property type="project" value="UniProtKB-KW"/>
</dbReference>
<comment type="subcellular location">
    <subcellularLocation>
        <location evidence="1">Nucleus</location>
    </subcellularLocation>
</comment>
<evidence type="ECO:0000256" key="5">
    <source>
        <dbReference type="ARBA" id="ARBA00022833"/>
    </source>
</evidence>
<keyword evidence="7" id="KW-0804">Transcription</keyword>
<dbReference type="PANTHER" id="PTHR45888:SF6">
    <property type="entry name" value="HL01030P-RELATED"/>
    <property type="match status" value="1"/>
</dbReference>
<feature type="region of interest" description="Disordered" evidence="9">
    <location>
        <begin position="1"/>
        <end position="20"/>
    </location>
</feature>
<keyword evidence="12" id="KW-1185">Reference proteome</keyword>
<reference evidence="11 12" key="1">
    <citation type="submission" date="2017-03" db="EMBL/GenBank/DDBJ databases">
        <title>WGS assembly of Porphyra umbilicalis.</title>
        <authorList>
            <person name="Brawley S.H."/>
            <person name="Blouin N.A."/>
            <person name="Ficko-Blean E."/>
            <person name="Wheeler G.L."/>
            <person name="Lohr M."/>
            <person name="Goodson H.V."/>
            <person name="Jenkins J.W."/>
            <person name="Blaby-Haas C.E."/>
            <person name="Helliwell K.E."/>
            <person name="Chan C."/>
            <person name="Marriage T."/>
            <person name="Bhattacharya D."/>
            <person name="Klein A.S."/>
            <person name="Badis Y."/>
            <person name="Brodie J."/>
            <person name="Cao Y."/>
            <person name="Collen J."/>
            <person name="Dittami S.M."/>
            <person name="Gachon C.M."/>
            <person name="Green B.R."/>
            <person name="Karpowicz S."/>
            <person name="Kim J.W."/>
            <person name="Kudahl U."/>
            <person name="Lin S."/>
            <person name="Michel G."/>
            <person name="Mittag M."/>
            <person name="Olson B.J."/>
            <person name="Pangilinan J."/>
            <person name="Peng Y."/>
            <person name="Qiu H."/>
            <person name="Shu S."/>
            <person name="Singer J.T."/>
            <person name="Smith A.G."/>
            <person name="Sprecher B.N."/>
            <person name="Wagner V."/>
            <person name="Wang W."/>
            <person name="Wang Z.-Y."/>
            <person name="Yan J."/>
            <person name="Yarish C."/>
            <person name="Zoeuner-Riek S."/>
            <person name="Zhuang Y."/>
            <person name="Zou Y."/>
            <person name="Lindquist E.A."/>
            <person name="Grimwood J."/>
            <person name="Barry K."/>
            <person name="Rokhsar D.S."/>
            <person name="Schmutz J."/>
            <person name="Stiller J.W."/>
            <person name="Grossman A.R."/>
            <person name="Prochnik S.E."/>
        </authorList>
    </citation>
    <scope>NUCLEOTIDE SEQUENCE [LARGE SCALE GENOMIC DNA]</scope>
    <source>
        <strain evidence="11">4086291</strain>
    </source>
</reference>
<feature type="compositionally biased region" description="Gly residues" evidence="9">
    <location>
        <begin position="261"/>
        <end position="278"/>
    </location>
</feature>
<dbReference type="Pfam" id="PF13832">
    <property type="entry name" value="zf-HC5HC2H_2"/>
    <property type="match status" value="1"/>
</dbReference>
<protein>
    <recommendedName>
        <fullName evidence="10">PHD-type domain-containing protein</fullName>
    </recommendedName>
</protein>
<dbReference type="SMART" id="SM00249">
    <property type="entry name" value="PHD"/>
    <property type="match status" value="2"/>
</dbReference>
<feature type="non-terminal residue" evidence="11">
    <location>
        <position position="1"/>
    </location>
</feature>
<feature type="non-terminal residue" evidence="11">
    <location>
        <position position="351"/>
    </location>
</feature>
<feature type="domain" description="PHD-type" evidence="10">
    <location>
        <begin position="38"/>
        <end position="154"/>
    </location>
</feature>
<proteinExistence type="predicted"/>
<dbReference type="InterPro" id="IPR013083">
    <property type="entry name" value="Znf_RING/FYVE/PHD"/>
</dbReference>
<dbReference type="PANTHER" id="PTHR45888">
    <property type="entry name" value="HL01030P-RELATED"/>
    <property type="match status" value="1"/>
</dbReference>
<keyword evidence="2" id="KW-0479">Metal-binding</keyword>
<dbReference type="SUPFAM" id="SSF57903">
    <property type="entry name" value="FYVE/PHD zinc finger"/>
    <property type="match status" value="1"/>
</dbReference>
<evidence type="ECO:0000256" key="3">
    <source>
        <dbReference type="ARBA" id="ARBA00022737"/>
    </source>
</evidence>
<organism evidence="11 12">
    <name type="scientific">Porphyra umbilicalis</name>
    <name type="common">Purple laver</name>
    <name type="synonym">Red alga</name>
    <dbReference type="NCBI Taxonomy" id="2786"/>
    <lineage>
        <taxon>Eukaryota</taxon>
        <taxon>Rhodophyta</taxon>
        <taxon>Bangiophyceae</taxon>
        <taxon>Bangiales</taxon>
        <taxon>Bangiaceae</taxon>
        <taxon>Porphyra</taxon>
    </lineage>
</organism>
<gene>
    <name evidence="11" type="ORF">BU14_3116s0001</name>
</gene>
<evidence type="ECO:0000313" key="12">
    <source>
        <dbReference type="Proteomes" id="UP000218209"/>
    </source>
</evidence>
<evidence type="ECO:0000256" key="4">
    <source>
        <dbReference type="ARBA" id="ARBA00022771"/>
    </source>
</evidence>
<keyword evidence="4" id="KW-0863">Zinc-finger</keyword>
<dbReference type="GO" id="GO:0044666">
    <property type="term" value="C:MLL3/4 complex"/>
    <property type="evidence" value="ECO:0007669"/>
    <property type="project" value="TreeGrafter"/>
</dbReference>
<dbReference type="GO" id="GO:0003713">
    <property type="term" value="F:transcription coactivator activity"/>
    <property type="evidence" value="ECO:0007669"/>
    <property type="project" value="TreeGrafter"/>
</dbReference>
<feature type="region of interest" description="Disordered" evidence="9">
    <location>
        <begin position="259"/>
        <end position="284"/>
    </location>
</feature>
<evidence type="ECO:0000256" key="2">
    <source>
        <dbReference type="ARBA" id="ARBA00022723"/>
    </source>
</evidence>
<dbReference type="Proteomes" id="UP000218209">
    <property type="component" value="Unassembled WGS sequence"/>
</dbReference>
<dbReference type="InterPro" id="IPR001965">
    <property type="entry name" value="Znf_PHD"/>
</dbReference>
<keyword evidence="8" id="KW-0539">Nucleus</keyword>